<dbReference type="EMBL" id="LT795054">
    <property type="protein sequence ID" value="SJX60076.1"/>
    <property type="molecule type" value="Genomic_DNA"/>
</dbReference>
<dbReference type="GO" id="GO:0046872">
    <property type="term" value="F:metal ion binding"/>
    <property type="evidence" value="ECO:0007669"/>
    <property type="project" value="UniProtKB-KW"/>
</dbReference>
<dbReference type="Proteomes" id="UP000239563">
    <property type="component" value="Chromosome I"/>
</dbReference>
<accession>A0A2N8U504</accession>
<gene>
    <name evidence="4" type="ORF">SRS1_25050</name>
</gene>
<reference evidence="4 5" key="1">
    <citation type="submission" date="2017-02" db="EMBL/GenBank/DDBJ databases">
        <authorList>
            <person name="Peterson S.W."/>
        </authorList>
    </citation>
    <scope>NUCLEOTIDE SEQUENCE [LARGE SCALE GENOMIC DNA]</scope>
    <source>
        <strain evidence="4 5">SRS1_H2-8</strain>
    </source>
</reference>
<dbReference type="Pfam" id="PF13359">
    <property type="entry name" value="DDE_Tnp_4"/>
    <property type="match status" value="1"/>
</dbReference>
<sequence length="189" mass="21254">MGRHGNGASVWDIAHTLRVSIGSVILVWASKDEKIKSKAWVLARSGIPEWQNGFVMVDGTLVPLQFTLQLEGHFDRKKNYSLNVQLVILLHNLKIIEYMVGSPGSTHDSSAFARSDIFANPHHYLAKGEWIWADLGYRLLEHIVSPYRHSASLASEDFKQFNKALSNVRIRSEHAIGYLKGCFQALKGI</sequence>
<evidence type="ECO:0000313" key="4">
    <source>
        <dbReference type="EMBL" id="SJX60076.1"/>
    </source>
</evidence>
<feature type="domain" description="DDE Tnp4" evidence="3">
    <location>
        <begin position="57"/>
        <end position="187"/>
    </location>
</feature>
<dbReference type="InterPro" id="IPR027806">
    <property type="entry name" value="HARBI1_dom"/>
</dbReference>
<evidence type="ECO:0000313" key="5">
    <source>
        <dbReference type="Proteomes" id="UP000239563"/>
    </source>
</evidence>
<evidence type="ECO:0000256" key="2">
    <source>
        <dbReference type="ARBA" id="ARBA00022723"/>
    </source>
</evidence>
<organism evidence="4 5">
    <name type="scientific">Sporisorium reilianum f. sp. reilianum</name>
    <dbReference type="NCBI Taxonomy" id="72559"/>
    <lineage>
        <taxon>Eukaryota</taxon>
        <taxon>Fungi</taxon>
        <taxon>Dikarya</taxon>
        <taxon>Basidiomycota</taxon>
        <taxon>Ustilaginomycotina</taxon>
        <taxon>Ustilaginomycetes</taxon>
        <taxon>Ustilaginales</taxon>
        <taxon>Ustilaginaceae</taxon>
        <taxon>Sporisorium</taxon>
    </lineage>
</organism>
<keyword evidence="2" id="KW-0479">Metal-binding</keyword>
<protein>
    <recommendedName>
        <fullName evidence="3">DDE Tnp4 domain-containing protein</fullName>
    </recommendedName>
</protein>
<proteinExistence type="predicted"/>
<evidence type="ECO:0000256" key="1">
    <source>
        <dbReference type="ARBA" id="ARBA00001968"/>
    </source>
</evidence>
<evidence type="ECO:0000259" key="3">
    <source>
        <dbReference type="Pfam" id="PF13359"/>
    </source>
</evidence>
<name>A0A2N8U504_9BASI</name>
<dbReference type="AlphaFoldDB" id="A0A2N8U504"/>
<comment type="cofactor">
    <cofactor evidence="1">
        <name>a divalent metal cation</name>
        <dbReference type="ChEBI" id="CHEBI:60240"/>
    </cofactor>
</comment>